<comment type="caution">
    <text evidence="1">The sequence shown here is derived from an EMBL/GenBank/DDBJ whole genome shotgun (WGS) entry which is preliminary data.</text>
</comment>
<protein>
    <submittedName>
        <fullName evidence="1">Uncharacterized protein</fullName>
    </submittedName>
</protein>
<dbReference type="Proteomes" id="UP001431776">
    <property type="component" value="Unassembled WGS sequence"/>
</dbReference>
<proteinExistence type="predicted"/>
<name>A0AAW6TXV6_9BACT</name>
<gene>
    <name evidence="1" type="ORF">QJ522_05800</name>
</gene>
<evidence type="ECO:0000313" key="2">
    <source>
        <dbReference type="Proteomes" id="UP001431776"/>
    </source>
</evidence>
<dbReference type="EMBL" id="JASCXX010000005">
    <property type="protein sequence ID" value="MDI6448549.1"/>
    <property type="molecule type" value="Genomic_DNA"/>
</dbReference>
<reference evidence="1" key="1">
    <citation type="submission" date="2023-05" db="EMBL/GenBank/DDBJ databases">
        <title>Anaerotaeda fermentans gen. nov., sp. nov., a novel anaerobic planctomycete of the new family within the order Sedimentisphaerales isolated from Taman Peninsula, Russia.</title>
        <authorList>
            <person name="Khomyakova M.A."/>
            <person name="Merkel A.Y."/>
            <person name="Slobodkin A.I."/>
        </authorList>
    </citation>
    <scope>NUCLEOTIDE SEQUENCE</scope>
    <source>
        <strain evidence="1">M17dextr</strain>
    </source>
</reference>
<sequence length="303" mass="34002">MPALCALILLVASCRKQAEQSEQANTVASDRHAVPEWKPVPPPDLSRCTRLEVTYWPSTFKTVCARPDEERLLNDAERKLLESLESPFVVDDVERIRAFADSIALASYKGRFSGAVAVKPVVHVACYHGSNCMTSVSIAGSTIFTRDGQRFAIKSSEGLEYLTPQTTPFELRVNCARNLSKMWNGMRRFAERGQGYPARDEWCDVLVRHERLRRHIGTYPVPWLTCPSAGEGHSHYAMNPNCGADSAGDMVLLFETRAGWNQHGGPELFTFDHHDPQGGCVLLNNGTVEFIRTEEELHALRWR</sequence>
<dbReference type="AlphaFoldDB" id="A0AAW6TXV6"/>
<dbReference type="RefSeq" id="WP_349243960.1">
    <property type="nucleotide sequence ID" value="NZ_JASCXX010000005.1"/>
</dbReference>
<accession>A0AAW6TXV6</accession>
<organism evidence="1 2">
    <name type="scientific">Anaerobaca lacustris</name>
    <dbReference type="NCBI Taxonomy" id="3044600"/>
    <lineage>
        <taxon>Bacteria</taxon>
        <taxon>Pseudomonadati</taxon>
        <taxon>Planctomycetota</taxon>
        <taxon>Phycisphaerae</taxon>
        <taxon>Sedimentisphaerales</taxon>
        <taxon>Anaerobacaceae</taxon>
        <taxon>Anaerobaca</taxon>
    </lineage>
</organism>
<evidence type="ECO:0000313" key="1">
    <source>
        <dbReference type="EMBL" id="MDI6448549.1"/>
    </source>
</evidence>
<keyword evidence="2" id="KW-1185">Reference proteome</keyword>